<proteinExistence type="predicted"/>
<dbReference type="EMBL" id="JBBNAE010000001">
    <property type="protein sequence ID" value="KAK9156408.1"/>
    <property type="molecule type" value="Genomic_DNA"/>
</dbReference>
<keyword evidence="1" id="KW-0472">Membrane</keyword>
<dbReference type="InterPro" id="IPR004158">
    <property type="entry name" value="DUF247_pln"/>
</dbReference>
<evidence type="ECO:0000256" key="1">
    <source>
        <dbReference type="SAM" id="Phobius"/>
    </source>
</evidence>
<dbReference type="PANTHER" id="PTHR31170:SF21">
    <property type="match status" value="1"/>
</dbReference>
<dbReference type="AlphaFoldDB" id="A0AAP0KR69"/>
<name>A0AAP0KR69_9MAGN</name>
<dbReference type="PANTHER" id="PTHR31170">
    <property type="entry name" value="BNAC04G53230D PROTEIN"/>
    <property type="match status" value="1"/>
</dbReference>
<dbReference type="Proteomes" id="UP001417504">
    <property type="component" value="Unassembled WGS sequence"/>
</dbReference>
<keyword evidence="1" id="KW-0812">Transmembrane</keyword>
<keyword evidence="1" id="KW-1133">Transmembrane helix</keyword>
<protein>
    <submittedName>
        <fullName evidence="2">Uncharacterized protein</fullName>
    </submittedName>
</protein>
<dbReference type="Pfam" id="PF03140">
    <property type="entry name" value="DUF247"/>
    <property type="match status" value="1"/>
</dbReference>
<keyword evidence="3" id="KW-1185">Reference proteome</keyword>
<gene>
    <name evidence="2" type="ORF">Sjap_003888</name>
</gene>
<accession>A0AAP0KR69</accession>
<reference evidence="2 3" key="1">
    <citation type="submission" date="2024-01" db="EMBL/GenBank/DDBJ databases">
        <title>Genome assemblies of Stephania.</title>
        <authorList>
            <person name="Yang L."/>
        </authorList>
    </citation>
    <scope>NUCLEOTIDE SEQUENCE [LARGE SCALE GENOMIC DNA]</scope>
    <source>
        <strain evidence="2">QJT</strain>
        <tissue evidence="2">Leaf</tissue>
    </source>
</reference>
<organism evidence="2 3">
    <name type="scientific">Stephania japonica</name>
    <dbReference type="NCBI Taxonomy" id="461633"/>
    <lineage>
        <taxon>Eukaryota</taxon>
        <taxon>Viridiplantae</taxon>
        <taxon>Streptophyta</taxon>
        <taxon>Embryophyta</taxon>
        <taxon>Tracheophyta</taxon>
        <taxon>Spermatophyta</taxon>
        <taxon>Magnoliopsida</taxon>
        <taxon>Ranunculales</taxon>
        <taxon>Menispermaceae</taxon>
        <taxon>Menispermoideae</taxon>
        <taxon>Cissampelideae</taxon>
        <taxon>Stephania</taxon>
    </lineage>
</organism>
<evidence type="ECO:0000313" key="2">
    <source>
        <dbReference type="EMBL" id="KAK9156408.1"/>
    </source>
</evidence>
<sequence>MAIVIKRVSQSWMSSFEGNVYKTMFSLHSKASVVTSELYKVRLMSSVAPTDPSMVSIYRVPNHIRRVETKAYDPKIVSIGPYHHGALQLQAMEELKRQYLDRLLNSIHEQEEGITMDIILDEMKKLEGKTRACYSEQFELSSDDFAKMMAIDGCFVLQIFRNSVRKPVEDDDIVFRTCWMLPVLRRDLVMLENQIPMFVLHKLFDLTRTRGVPESTLPLTDLTLNFFNPLMPREQGTLNRTIASSKGLSIKHQHLLDLFRSSLLPLVPMVRGKQPLVFRSIKELQEAGIKLQKRENCCSTLEISFVDGVLKVPPLLIDDYTGTLFRNIIAFEQCHSDHSYCKPDFTSYLFFIDGLVNTSEDIVLLHYAGVIQHSLGSDVELADLINKMCREVNRDSENESYLHLLASDVNEYCNKNWNKWRAELVHNYFGSPWALISLFSAVLFFVLAVVQTYMDYVAYRHKFVVPIEKK</sequence>
<evidence type="ECO:0000313" key="3">
    <source>
        <dbReference type="Proteomes" id="UP001417504"/>
    </source>
</evidence>
<feature type="transmembrane region" description="Helical" evidence="1">
    <location>
        <begin position="433"/>
        <end position="453"/>
    </location>
</feature>
<comment type="caution">
    <text evidence="2">The sequence shown here is derived from an EMBL/GenBank/DDBJ whole genome shotgun (WGS) entry which is preliminary data.</text>
</comment>